<protein>
    <submittedName>
        <fullName evidence="1">Uncharacterized protein</fullName>
    </submittedName>
</protein>
<accession>A0ABR0ACY4</accession>
<proteinExistence type="predicted"/>
<organism evidence="1 2">
    <name type="scientific">Daphnia magna</name>
    <dbReference type="NCBI Taxonomy" id="35525"/>
    <lineage>
        <taxon>Eukaryota</taxon>
        <taxon>Metazoa</taxon>
        <taxon>Ecdysozoa</taxon>
        <taxon>Arthropoda</taxon>
        <taxon>Crustacea</taxon>
        <taxon>Branchiopoda</taxon>
        <taxon>Diplostraca</taxon>
        <taxon>Cladocera</taxon>
        <taxon>Anomopoda</taxon>
        <taxon>Daphniidae</taxon>
        <taxon>Daphnia</taxon>
    </lineage>
</organism>
<sequence length="87" mass="10005">MVVEAENLSLSPQVFRFGRKFARVSKIINKKVKANDYFVQMATFKPTPIVSPFLRRPFVLFFEDNPRALFSTFPTAAAIFNPLQHLV</sequence>
<keyword evidence="2" id="KW-1185">Reference proteome</keyword>
<comment type="caution">
    <text evidence="1">The sequence shown here is derived from an EMBL/GenBank/DDBJ whole genome shotgun (WGS) entry which is preliminary data.</text>
</comment>
<evidence type="ECO:0000313" key="1">
    <source>
        <dbReference type="EMBL" id="KAK4022964.1"/>
    </source>
</evidence>
<evidence type="ECO:0000313" key="2">
    <source>
        <dbReference type="Proteomes" id="UP001234178"/>
    </source>
</evidence>
<reference evidence="1 2" key="1">
    <citation type="journal article" date="2023" name="Nucleic Acids Res.">
        <title>The hologenome of Daphnia magna reveals possible DNA methylation and microbiome-mediated evolution of the host genome.</title>
        <authorList>
            <person name="Chaturvedi A."/>
            <person name="Li X."/>
            <person name="Dhandapani V."/>
            <person name="Marshall H."/>
            <person name="Kissane S."/>
            <person name="Cuenca-Cambronero M."/>
            <person name="Asole G."/>
            <person name="Calvet F."/>
            <person name="Ruiz-Romero M."/>
            <person name="Marangio P."/>
            <person name="Guigo R."/>
            <person name="Rago D."/>
            <person name="Mirbahai L."/>
            <person name="Eastwood N."/>
            <person name="Colbourne J.K."/>
            <person name="Zhou J."/>
            <person name="Mallon E."/>
            <person name="Orsini L."/>
        </authorList>
    </citation>
    <scope>NUCLEOTIDE SEQUENCE [LARGE SCALE GENOMIC DNA]</scope>
    <source>
        <strain evidence="1">LRV0_1</strain>
    </source>
</reference>
<dbReference type="EMBL" id="JAOYFB010000037">
    <property type="protein sequence ID" value="KAK4022964.1"/>
    <property type="molecule type" value="Genomic_DNA"/>
</dbReference>
<gene>
    <name evidence="1" type="ORF">OUZ56_008406</name>
</gene>
<name>A0ABR0ACY4_9CRUS</name>
<dbReference type="Proteomes" id="UP001234178">
    <property type="component" value="Unassembled WGS sequence"/>
</dbReference>